<evidence type="ECO:0000313" key="1">
    <source>
        <dbReference type="EMBL" id="RCS73990.1"/>
    </source>
</evidence>
<evidence type="ECO:0008006" key="3">
    <source>
        <dbReference type="Google" id="ProtNLM"/>
    </source>
</evidence>
<dbReference type="GO" id="GO:0016020">
    <property type="term" value="C:membrane"/>
    <property type="evidence" value="ECO:0007669"/>
    <property type="project" value="InterPro"/>
</dbReference>
<dbReference type="EMBL" id="QPGL01000001">
    <property type="protein sequence ID" value="RCS73990.1"/>
    <property type="molecule type" value="Genomic_DNA"/>
</dbReference>
<reference evidence="1 2" key="1">
    <citation type="journal article" date="2017" name="Elife">
        <title>Extensive horizontal gene transfer in cheese-associated bacteria.</title>
        <authorList>
            <person name="Bonham K.S."/>
            <person name="Wolfe B.E."/>
            <person name="Dutton R.J."/>
        </authorList>
    </citation>
    <scope>NUCLEOTIDE SEQUENCE [LARGE SCALE GENOMIC DNA]</scope>
    <source>
        <strain evidence="1 2">JB196</strain>
    </source>
</reference>
<sequence>MQKLLSIMALIITIISVWFYWNGDSKVRQLLTSREWQSTTFVYMTLSDQQTNSLDKAAVNSTIKYLPNNTYLKLSTLIFSSKNIESPVEINISESGSWELSDNYLVVTSDQFKDVSTKPITQISPGQVSKLKKLFKISSQQSRRVDIINDKTLLLTNLGHGSTVLFSL</sequence>
<gene>
    <name evidence="1" type="ORF">CIK83_04030</name>
</gene>
<dbReference type="Pfam" id="PF17323">
    <property type="entry name" value="ToxS"/>
    <property type="match status" value="1"/>
</dbReference>
<dbReference type="InterPro" id="IPR035288">
    <property type="entry name" value="ToxS"/>
</dbReference>
<comment type="caution">
    <text evidence="1">The sequence shown here is derived from an EMBL/GenBank/DDBJ whole genome shotgun (WGS) entry which is preliminary data.</text>
</comment>
<proteinExistence type="predicted"/>
<keyword evidence="2" id="KW-1185">Reference proteome</keyword>
<dbReference type="OrthoDB" id="5916028at2"/>
<organism evidence="1 2">
    <name type="scientific">Vibrio casei</name>
    <dbReference type="NCBI Taxonomy" id="673372"/>
    <lineage>
        <taxon>Bacteria</taxon>
        <taxon>Pseudomonadati</taxon>
        <taxon>Pseudomonadota</taxon>
        <taxon>Gammaproteobacteria</taxon>
        <taxon>Vibrionales</taxon>
        <taxon>Vibrionaceae</taxon>
        <taxon>Vibrio</taxon>
    </lineage>
</organism>
<dbReference type="Proteomes" id="UP000252479">
    <property type="component" value="Unassembled WGS sequence"/>
</dbReference>
<accession>A0A368LQ12</accession>
<evidence type="ECO:0000313" key="2">
    <source>
        <dbReference type="Proteomes" id="UP000252479"/>
    </source>
</evidence>
<name>A0A368LQ12_9VIBR</name>
<protein>
    <recommendedName>
        <fullName evidence="3">Transmembrane regulatory protein ToxS</fullName>
    </recommendedName>
</protein>
<dbReference type="AlphaFoldDB" id="A0A368LQ12"/>